<dbReference type="Pfam" id="PF13639">
    <property type="entry name" value="zf-RING_2"/>
    <property type="match status" value="1"/>
</dbReference>
<sequence length="254" mass="26938">MLAVTFDMTPSPKPATPPPEPDGARRTEPRENSPGCSNRQPDDTLAGASSKPPTPPPPPPPPPPSDEVAAGDDAATLELVWQLQQEEEARQREREEGEARLASIPAADDDAESIALAIRLQQQEDDEALRAALGPAGAALLANEGEGDDEREGAVSPSQYSYETLVRLGEALGEVSRGASANAVGSLRTLSLCEARADSGVRLGEKCSICCMEWEEGDSLRVLPCGHAEHVECLGEWLKRSKACPLCAKEIPAE</sequence>
<protein>
    <recommendedName>
        <fullName evidence="3">RING-type domain-containing protein</fullName>
    </recommendedName>
</protein>
<keyword evidence="1" id="KW-0862">Zinc</keyword>
<feature type="compositionally biased region" description="Basic and acidic residues" evidence="2">
    <location>
        <begin position="87"/>
        <end position="99"/>
    </location>
</feature>
<accession>A0A7S3SVG0</accession>
<dbReference type="InterPro" id="IPR013083">
    <property type="entry name" value="Znf_RING/FYVE/PHD"/>
</dbReference>
<feature type="compositionally biased region" description="Pro residues" evidence="2">
    <location>
        <begin position="11"/>
        <end position="21"/>
    </location>
</feature>
<dbReference type="SUPFAM" id="SSF57850">
    <property type="entry name" value="RING/U-box"/>
    <property type="match status" value="1"/>
</dbReference>
<name>A0A7S3SVG0_EMIHU</name>
<dbReference type="Gene3D" id="3.30.40.10">
    <property type="entry name" value="Zinc/RING finger domain, C3HC4 (zinc finger)"/>
    <property type="match status" value="1"/>
</dbReference>
<keyword evidence="1" id="KW-0479">Metal-binding</keyword>
<feature type="domain" description="RING-type" evidence="3">
    <location>
        <begin position="207"/>
        <end position="247"/>
    </location>
</feature>
<dbReference type="EMBL" id="HBIR01035278">
    <property type="protein sequence ID" value="CAE0565944.1"/>
    <property type="molecule type" value="Transcribed_RNA"/>
</dbReference>
<gene>
    <name evidence="4" type="ORF">EHUX00137_LOCUS27513</name>
</gene>
<feature type="region of interest" description="Disordered" evidence="2">
    <location>
        <begin position="1"/>
        <end position="106"/>
    </location>
</feature>
<keyword evidence="1" id="KW-0863">Zinc-finger</keyword>
<dbReference type="AlphaFoldDB" id="A0A7S3SVG0"/>
<feature type="compositionally biased region" description="Basic and acidic residues" evidence="2">
    <location>
        <begin position="22"/>
        <end position="31"/>
    </location>
</feature>
<dbReference type="GO" id="GO:0008270">
    <property type="term" value="F:zinc ion binding"/>
    <property type="evidence" value="ECO:0007669"/>
    <property type="project" value="UniProtKB-KW"/>
</dbReference>
<reference evidence="4" key="1">
    <citation type="submission" date="2021-01" db="EMBL/GenBank/DDBJ databases">
        <authorList>
            <person name="Corre E."/>
            <person name="Pelletier E."/>
            <person name="Niang G."/>
            <person name="Scheremetjew M."/>
            <person name="Finn R."/>
            <person name="Kale V."/>
            <person name="Holt S."/>
            <person name="Cochrane G."/>
            <person name="Meng A."/>
            <person name="Brown T."/>
            <person name="Cohen L."/>
        </authorList>
    </citation>
    <scope>NUCLEOTIDE SEQUENCE</scope>
    <source>
        <strain evidence="4">379</strain>
    </source>
</reference>
<dbReference type="PANTHER" id="PTHR47530:SF4">
    <property type="entry name" value="E3 UBIQUITIN LIGASE BIG BROTHER-RELATED"/>
    <property type="match status" value="1"/>
</dbReference>
<evidence type="ECO:0000313" key="4">
    <source>
        <dbReference type="EMBL" id="CAE0565944.1"/>
    </source>
</evidence>
<dbReference type="SUPFAM" id="SSF101447">
    <property type="entry name" value="Formin homology 2 domain (FH2 domain)"/>
    <property type="match status" value="1"/>
</dbReference>
<dbReference type="InterPro" id="IPR001841">
    <property type="entry name" value="Znf_RING"/>
</dbReference>
<feature type="compositionally biased region" description="Pro residues" evidence="2">
    <location>
        <begin position="52"/>
        <end position="65"/>
    </location>
</feature>
<evidence type="ECO:0000259" key="3">
    <source>
        <dbReference type="PROSITE" id="PS50089"/>
    </source>
</evidence>
<evidence type="ECO:0000256" key="1">
    <source>
        <dbReference type="PROSITE-ProRule" id="PRU00175"/>
    </source>
</evidence>
<dbReference type="InterPro" id="IPR043312">
    <property type="entry name" value="AtBBR-like"/>
</dbReference>
<evidence type="ECO:0000256" key="2">
    <source>
        <dbReference type="SAM" id="MobiDB-lite"/>
    </source>
</evidence>
<dbReference type="PROSITE" id="PS50089">
    <property type="entry name" value="ZF_RING_2"/>
    <property type="match status" value="1"/>
</dbReference>
<organism evidence="4">
    <name type="scientific">Emiliania huxleyi</name>
    <name type="common">Coccolithophore</name>
    <name type="synonym">Pontosphaera huxleyi</name>
    <dbReference type="NCBI Taxonomy" id="2903"/>
    <lineage>
        <taxon>Eukaryota</taxon>
        <taxon>Haptista</taxon>
        <taxon>Haptophyta</taxon>
        <taxon>Prymnesiophyceae</taxon>
        <taxon>Isochrysidales</taxon>
        <taxon>Noelaerhabdaceae</taxon>
        <taxon>Emiliania</taxon>
    </lineage>
</organism>
<dbReference type="SMART" id="SM00184">
    <property type="entry name" value="RING"/>
    <property type="match status" value="1"/>
</dbReference>
<dbReference type="PANTHER" id="PTHR47530">
    <property type="entry name" value="E3 UBIQUITIN LIGASE BIG BROTHER-RELATED"/>
    <property type="match status" value="1"/>
</dbReference>
<proteinExistence type="predicted"/>